<dbReference type="CDD" id="cd05369">
    <property type="entry name" value="TER_DECR_SDR_a"/>
    <property type="match status" value="1"/>
</dbReference>
<dbReference type="GeneID" id="31006816"/>
<evidence type="ECO:0000256" key="3">
    <source>
        <dbReference type="ARBA" id="ARBA00026117"/>
    </source>
</evidence>
<dbReference type="OrthoDB" id="2136131at2759"/>
<proteinExistence type="predicted"/>
<dbReference type="STRING" id="1441469.A0A225AKF1"/>
<dbReference type="PRINTS" id="PR00081">
    <property type="entry name" value="GDHRDH"/>
</dbReference>
<dbReference type="RefSeq" id="XP_020117819.1">
    <property type="nucleotide sequence ID" value="XM_020261959.1"/>
</dbReference>
<name>A0A225AKF1_TALAT</name>
<dbReference type="PANTHER" id="PTHR43296">
    <property type="entry name" value="PEROXISOMAL 2,4-DIENOYL-COA REDUCTASE"/>
    <property type="match status" value="1"/>
</dbReference>
<dbReference type="EMBL" id="LFMY01000011">
    <property type="protein sequence ID" value="OKL57698.1"/>
    <property type="molecule type" value="Genomic_DNA"/>
</dbReference>
<dbReference type="SUPFAM" id="SSF51735">
    <property type="entry name" value="NAD(P)-binding Rossmann-fold domains"/>
    <property type="match status" value="1"/>
</dbReference>
<keyword evidence="7" id="KW-1185">Reference proteome</keyword>
<dbReference type="PANTHER" id="PTHR43296:SF2">
    <property type="entry name" value="PEROXISOMAL 2,4-DIENOYL-COA REDUCTASE [(3E)-ENOYL-COA-PRODUCING]"/>
    <property type="match status" value="1"/>
</dbReference>
<evidence type="ECO:0000256" key="5">
    <source>
        <dbReference type="ARBA" id="ARBA00048340"/>
    </source>
</evidence>
<evidence type="ECO:0000313" key="7">
    <source>
        <dbReference type="Proteomes" id="UP000214365"/>
    </source>
</evidence>
<dbReference type="InterPro" id="IPR045017">
    <property type="entry name" value="DECR2-like"/>
</dbReference>
<evidence type="ECO:0000256" key="2">
    <source>
        <dbReference type="ARBA" id="ARBA00023002"/>
    </source>
</evidence>
<dbReference type="Pfam" id="PF13561">
    <property type="entry name" value="adh_short_C2"/>
    <property type="match status" value="1"/>
</dbReference>
<dbReference type="GO" id="GO:0008670">
    <property type="term" value="F:2,4-dienoyl-CoA reductase (NADPH) activity"/>
    <property type="evidence" value="ECO:0007669"/>
    <property type="project" value="InterPro"/>
</dbReference>
<accession>A0A225AKF1</accession>
<dbReference type="GO" id="GO:0005777">
    <property type="term" value="C:peroxisome"/>
    <property type="evidence" value="ECO:0007669"/>
    <property type="project" value="TreeGrafter"/>
</dbReference>
<reference evidence="6 7" key="1">
    <citation type="submission" date="2015-06" db="EMBL/GenBank/DDBJ databases">
        <title>Talaromyces atroroseus IBT 11181 draft genome.</title>
        <authorList>
            <person name="Rasmussen K.B."/>
            <person name="Rasmussen S."/>
            <person name="Petersen B."/>
            <person name="Sicheritz-Ponten T."/>
            <person name="Mortensen U.H."/>
            <person name="Thrane U."/>
        </authorList>
    </citation>
    <scope>NUCLEOTIDE SEQUENCE [LARGE SCALE GENOMIC DNA]</scope>
    <source>
        <strain evidence="6 7">IBT 11181</strain>
    </source>
</reference>
<dbReference type="GO" id="GO:0009062">
    <property type="term" value="P:fatty acid catabolic process"/>
    <property type="evidence" value="ECO:0007669"/>
    <property type="project" value="InterPro"/>
</dbReference>
<protein>
    <recommendedName>
        <fullName evidence="3">2,4-dienoyl-CoA reductase [(3E)-enoyl-CoA-producing]</fullName>
        <ecNumber evidence="3">1.3.1.124</ecNumber>
    </recommendedName>
</protein>
<evidence type="ECO:0000313" key="6">
    <source>
        <dbReference type="EMBL" id="OKL57698.1"/>
    </source>
</evidence>
<dbReference type="EC" id="1.3.1.124" evidence="3"/>
<comment type="caution">
    <text evidence="6">The sequence shown here is derived from an EMBL/GenBank/DDBJ whole genome shotgun (WGS) entry which is preliminary data.</text>
</comment>
<gene>
    <name evidence="6" type="ORF">UA08_07060</name>
</gene>
<dbReference type="AlphaFoldDB" id="A0A225AKF1"/>
<sequence length="316" mass="33132">MALPKSEYLSDVWKDGLFKDKVVFCTGGAGTICSAQVRALVHLGANACIVGRNVEKSEKMALNIATARAGAKVIGVGATDVRSFESLKAAVDRCVKELGGIDFVIAGAAGNFLASINQLSPNAFKSVMDIDVLGSFNTAKATLPYLQQSAARHTVDPKSLQPSPRGTGGRIIFVSATMHYTGVPFQTHVTVAKAGVDALSNNIALEFGPLGVTSNVISPGPIANTEGVERLLPSHAKEESRRAQPLGRYGTIRDIADATVYLFSDAGSYVAGHVLVVDGASWRMPSASIGANMKYPDMLLSGEAVANVKGQKKAKL</sequence>
<comment type="catalytic activity">
    <reaction evidence="5">
        <text>a (2E,4Z)-dienoyl-CoA + NADPH + H(+) = a 4,5-saturated-(3E)-enoyl-CoA + NADP(+)</text>
        <dbReference type="Rhea" id="RHEA:61892"/>
        <dbReference type="ChEBI" id="CHEBI:15378"/>
        <dbReference type="ChEBI" id="CHEBI:57783"/>
        <dbReference type="ChEBI" id="CHEBI:58349"/>
        <dbReference type="ChEBI" id="CHEBI:85099"/>
        <dbReference type="ChEBI" id="CHEBI:85493"/>
        <dbReference type="EC" id="1.3.1.124"/>
    </reaction>
</comment>
<dbReference type="InterPro" id="IPR002347">
    <property type="entry name" value="SDR_fam"/>
</dbReference>
<organism evidence="6 7">
    <name type="scientific">Talaromyces atroroseus</name>
    <dbReference type="NCBI Taxonomy" id="1441469"/>
    <lineage>
        <taxon>Eukaryota</taxon>
        <taxon>Fungi</taxon>
        <taxon>Dikarya</taxon>
        <taxon>Ascomycota</taxon>
        <taxon>Pezizomycotina</taxon>
        <taxon>Eurotiomycetes</taxon>
        <taxon>Eurotiomycetidae</taxon>
        <taxon>Eurotiales</taxon>
        <taxon>Trichocomaceae</taxon>
        <taxon>Talaromyces</taxon>
        <taxon>Talaromyces sect. Trachyspermi</taxon>
    </lineage>
</organism>
<dbReference type="Gene3D" id="3.40.50.720">
    <property type="entry name" value="NAD(P)-binding Rossmann-like Domain"/>
    <property type="match status" value="1"/>
</dbReference>
<keyword evidence="2" id="KW-0560">Oxidoreductase</keyword>
<evidence type="ECO:0000256" key="4">
    <source>
        <dbReference type="ARBA" id="ARBA00048009"/>
    </source>
</evidence>
<dbReference type="Proteomes" id="UP000214365">
    <property type="component" value="Unassembled WGS sequence"/>
</dbReference>
<comment type="catalytic activity">
    <reaction evidence="4">
        <text>a (2E,4E)-dienoyl-CoA + NADPH + H(+) = a 4,5-saturated-(3E)-enoyl-CoA + NADP(+)</text>
        <dbReference type="Rhea" id="RHEA:45912"/>
        <dbReference type="ChEBI" id="CHEBI:15378"/>
        <dbReference type="ChEBI" id="CHEBI:57783"/>
        <dbReference type="ChEBI" id="CHEBI:58349"/>
        <dbReference type="ChEBI" id="CHEBI:85101"/>
        <dbReference type="ChEBI" id="CHEBI:85493"/>
        <dbReference type="EC" id="1.3.1.124"/>
    </reaction>
</comment>
<keyword evidence="1" id="KW-0521">NADP</keyword>
<dbReference type="InterPro" id="IPR036291">
    <property type="entry name" value="NAD(P)-bd_dom_sf"/>
</dbReference>
<evidence type="ECO:0000256" key="1">
    <source>
        <dbReference type="ARBA" id="ARBA00022857"/>
    </source>
</evidence>